<sequence length="62" mass="6795">MALRLKTVFSDCLEFFRTEHPQLQVSRKIATASGNSAEKASVRCSWRDVFDLAHQIGGGAGV</sequence>
<proteinExistence type="predicted"/>
<dbReference type="RefSeq" id="WP_354461271.1">
    <property type="nucleotide sequence ID" value="NZ_JBEWSZ010000001.1"/>
</dbReference>
<organism evidence="1 2">
    <name type="scientific">Mesorhizobium shangrilense</name>
    <dbReference type="NCBI Taxonomy" id="460060"/>
    <lineage>
        <taxon>Bacteria</taxon>
        <taxon>Pseudomonadati</taxon>
        <taxon>Pseudomonadota</taxon>
        <taxon>Alphaproteobacteria</taxon>
        <taxon>Hyphomicrobiales</taxon>
        <taxon>Phyllobacteriaceae</taxon>
        <taxon>Mesorhizobium</taxon>
    </lineage>
</organism>
<dbReference type="EMBL" id="JBEWSZ010000001">
    <property type="protein sequence ID" value="MET2829322.1"/>
    <property type="molecule type" value="Genomic_DNA"/>
</dbReference>
<evidence type="ECO:0000313" key="1">
    <source>
        <dbReference type="EMBL" id="MET2829322.1"/>
    </source>
</evidence>
<gene>
    <name evidence="1" type="ORF">ABVQ20_20335</name>
</gene>
<comment type="caution">
    <text evidence="1">The sequence shown here is derived from an EMBL/GenBank/DDBJ whole genome shotgun (WGS) entry which is preliminary data.</text>
</comment>
<dbReference type="Proteomes" id="UP001548832">
    <property type="component" value="Unassembled WGS sequence"/>
</dbReference>
<evidence type="ECO:0000313" key="2">
    <source>
        <dbReference type="Proteomes" id="UP001548832"/>
    </source>
</evidence>
<name>A0ABV2DH26_9HYPH</name>
<keyword evidence="2" id="KW-1185">Reference proteome</keyword>
<accession>A0ABV2DH26</accession>
<protein>
    <submittedName>
        <fullName evidence="1">Uncharacterized protein</fullName>
    </submittedName>
</protein>
<reference evidence="1 2" key="1">
    <citation type="submission" date="2024-06" db="EMBL/GenBank/DDBJ databases">
        <authorList>
            <person name="Kim D.-U."/>
        </authorList>
    </citation>
    <scope>NUCLEOTIDE SEQUENCE [LARGE SCALE GENOMIC DNA]</scope>
    <source>
        <strain evidence="1 2">KACC15460</strain>
    </source>
</reference>